<comment type="caution">
    <text evidence="11">The sequence shown here is derived from an EMBL/GenBank/DDBJ whole genome shotgun (WGS) entry which is preliminary data.</text>
</comment>
<evidence type="ECO:0000256" key="8">
    <source>
        <dbReference type="ARBA" id="ARBA00022989"/>
    </source>
</evidence>
<accession>A0AAV5TMA7</accession>
<dbReference type="AlphaFoldDB" id="A0AAV5TMA7"/>
<evidence type="ECO:0000256" key="6">
    <source>
        <dbReference type="ARBA" id="ARBA00022692"/>
    </source>
</evidence>
<protein>
    <recommendedName>
        <fullName evidence="3">Sugar transporter SWEET1</fullName>
    </recommendedName>
</protein>
<keyword evidence="12" id="KW-1185">Reference proteome</keyword>
<sequence>MTGDTMMVTTNGIMMTTCIVYLGIFIKYTKDRVIVYSQMAAVLTFLSAIFLYVSSLKEEDQANRLGAISGIVQNVRLIGALYQIKTIYDTKTTEYVPYPMQFAMVLFISQMSLYAVLTGNFYMAMGSVPGIILCVVNLFLYVIYPPITWRVPILGTQQKKVEKAE</sequence>
<name>A0AAV5TMA7_9BILA</name>
<dbReference type="InterPro" id="IPR004316">
    <property type="entry name" value="SWEET_rpt"/>
</dbReference>
<dbReference type="InterPro" id="IPR047664">
    <property type="entry name" value="SWEET"/>
</dbReference>
<evidence type="ECO:0000313" key="12">
    <source>
        <dbReference type="Proteomes" id="UP001432027"/>
    </source>
</evidence>
<proteinExistence type="inferred from homology"/>
<keyword evidence="8 10" id="KW-1133">Transmembrane helix</keyword>
<dbReference type="PANTHER" id="PTHR10791:SF245">
    <property type="entry name" value="SUGAR TRANSPORTER SWEET"/>
    <property type="match status" value="1"/>
</dbReference>
<evidence type="ECO:0000256" key="10">
    <source>
        <dbReference type="SAM" id="Phobius"/>
    </source>
</evidence>
<reference evidence="11" key="1">
    <citation type="submission" date="2023-10" db="EMBL/GenBank/DDBJ databases">
        <title>Genome assembly of Pristionchus species.</title>
        <authorList>
            <person name="Yoshida K."/>
            <person name="Sommer R.J."/>
        </authorList>
    </citation>
    <scope>NUCLEOTIDE SEQUENCE</scope>
    <source>
        <strain evidence="11">RS0144</strain>
    </source>
</reference>
<evidence type="ECO:0000256" key="9">
    <source>
        <dbReference type="ARBA" id="ARBA00023136"/>
    </source>
</evidence>
<keyword evidence="6 10" id="KW-0812">Transmembrane</keyword>
<gene>
    <name evidence="11" type="ORF">PENTCL1PPCAC_17690</name>
</gene>
<feature type="transmembrane region" description="Helical" evidence="10">
    <location>
        <begin position="33"/>
        <end position="53"/>
    </location>
</feature>
<dbReference type="GO" id="GO:0016020">
    <property type="term" value="C:membrane"/>
    <property type="evidence" value="ECO:0007669"/>
    <property type="project" value="InterPro"/>
</dbReference>
<feature type="transmembrane region" description="Helical" evidence="10">
    <location>
        <begin position="6"/>
        <end position="26"/>
    </location>
</feature>
<evidence type="ECO:0000313" key="11">
    <source>
        <dbReference type="EMBL" id="GMS95515.1"/>
    </source>
</evidence>
<dbReference type="GO" id="GO:0051119">
    <property type="term" value="F:sugar transmembrane transporter activity"/>
    <property type="evidence" value="ECO:0007669"/>
    <property type="project" value="InterPro"/>
</dbReference>
<dbReference type="EMBL" id="BTSX01000004">
    <property type="protein sequence ID" value="GMS95515.1"/>
    <property type="molecule type" value="Genomic_DNA"/>
</dbReference>
<feature type="transmembrane region" description="Helical" evidence="10">
    <location>
        <begin position="121"/>
        <end position="144"/>
    </location>
</feature>
<evidence type="ECO:0000256" key="5">
    <source>
        <dbReference type="ARBA" id="ARBA00022597"/>
    </source>
</evidence>
<feature type="transmembrane region" description="Helical" evidence="10">
    <location>
        <begin position="96"/>
        <end position="115"/>
    </location>
</feature>
<organism evidence="11 12">
    <name type="scientific">Pristionchus entomophagus</name>
    <dbReference type="NCBI Taxonomy" id="358040"/>
    <lineage>
        <taxon>Eukaryota</taxon>
        <taxon>Metazoa</taxon>
        <taxon>Ecdysozoa</taxon>
        <taxon>Nematoda</taxon>
        <taxon>Chromadorea</taxon>
        <taxon>Rhabditida</taxon>
        <taxon>Rhabditina</taxon>
        <taxon>Diplogasteromorpha</taxon>
        <taxon>Diplogasteroidea</taxon>
        <taxon>Neodiplogasteridae</taxon>
        <taxon>Pristionchus</taxon>
    </lineage>
</organism>
<comment type="subcellular location">
    <subcellularLocation>
        <location evidence="1">Endomembrane system</location>
        <topology evidence="1">Multi-pass membrane protein</topology>
    </subcellularLocation>
</comment>
<dbReference type="Pfam" id="PF03083">
    <property type="entry name" value="MtN3_slv"/>
    <property type="match status" value="1"/>
</dbReference>
<dbReference type="GO" id="GO:0012505">
    <property type="term" value="C:endomembrane system"/>
    <property type="evidence" value="ECO:0007669"/>
    <property type="project" value="UniProtKB-SubCell"/>
</dbReference>
<dbReference type="Proteomes" id="UP001432027">
    <property type="component" value="Unassembled WGS sequence"/>
</dbReference>
<keyword evidence="5" id="KW-0762">Sugar transport</keyword>
<evidence type="ECO:0000256" key="4">
    <source>
        <dbReference type="ARBA" id="ARBA00022448"/>
    </source>
</evidence>
<dbReference type="Gene3D" id="1.20.1280.290">
    <property type="match status" value="1"/>
</dbReference>
<keyword evidence="7" id="KW-0677">Repeat</keyword>
<keyword evidence="4" id="KW-0813">Transport</keyword>
<dbReference type="PANTHER" id="PTHR10791">
    <property type="entry name" value="RAG1-ACTIVATING PROTEIN 1"/>
    <property type="match status" value="1"/>
</dbReference>
<evidence type="ECO:0000256" key="2">
    <source>
        <dbReference type="ARBA" id="ARBA00007809"/>
    </source>
</evidence>
<evidence type="ECO:0000256" key="7">
    <source>
        <dbReference type="ARBA" id="ARBA00022737"/>
    </source>
</evidence>
<evidence type="ECO:0000256" key="1">
    <source>
        <dbReference type="ARBA" id="ARBA00004127"/>
    </source>
</evidence>
<evidence type="ECO:0000256" key="3">
    <source>
        <dbReference type="ARBA" id="ARBA00021741"/>
    </source>
</evidence>
<keyword evidence="9 10" id="KW-0472">Membrane</keyword>
<comment type="similarity">
    <text evidence="2">Belongs to the SWEET sugar transporter family.</text>
</comment>